<dbReference type="AlphaFoldDB" id="A0A1M5EPV5"/>
<dbReference type="InterPro" id="IPR029069">
    <property type="entry name" value="HotDog_dom_sf"/>
</dbReference>
<name>A0A1M5EPV5_9ALTE</name>
<evidence type="ECO:0000313" key="3">
    <source>
        <dbReference type="EMBL" id="SHF81338.1"/>
    </source>
</evidence>
<keyword evidence="4" id="KW-1185">Reference proteome</keyword>
<dbReference type="PANTHER" id="PTHR31793">
    <property type="entry name" value="4-HYDROXYBENZOYL-COA THIOESTERASE FAMILY MEMBER"/>
    <property type="match status" value="1"/>
</dbReference>
<dbReference type="EMBL" id="FQWD01000001">
    <property type="protein sequence ID" value="SHF81338.1"/>
    <property type="molecule type" value="Genomic_DNA"/>
</dbReference>
<dbReference type="Proteomes" id="UP000184520">
    <property type="component" value="Unassembled WGS sequence"/>
</dbReference>
<dbReference type="PANTHER" id="PTHR31793:SF27">
    <property type="entry name" value="NOVEL THIOESTERASE SUPERFAMILY DOMAIN AND SAPOSIN A-TYPE DOMAIN CONTAINING PROTEIN (0610012H03RIK)"/>
    <property type="match status" value="1"/>
</dbReference>
<dbReference type="STRING" id="634436.SAMN05216361_0488"/>
<reference evidence="4" key="1">
    <citation type="submission" date="2016-11" db="EMBL/GenBank/DDBJ databases">
        <authorList>
            <person name="Varghese N."/>
            <person name="Submissions S."/>
        </authorList>
    </citation>
    <scope>NUCLEOTIDE SEQUENCE [LARGE SCALE GENOMIC DNA]</scope>
    <source>
        <strain evidence="4">CGMCC 1.8995</strain>
    </source>
</reference>
<dbReference type="Pfam" id="PF13279">
    <property type="entry name" value="4HBT_2"/>
    <property type="match status" value="1"/>
</dbReference>
<keyword evidence="2 3" id="KW-0378">Hydrolase</keyword>
<organism evidence="3 4">
    <name type="scientific">Marisediminitalea aggregata</name>
    <dbReference type="NCBI Taxonomy" id="634436"/>
    <lineage>
        <taxon>Bacteria</taxon>
        <taxon>Pseudomonadati</taxon>
        <taxon>Pseudomonadota</taxon>
        <taxon>Gammaproteobacteria</taxon>
        <taxon>Alteromonadales</taxon>
        <taxon>Alteromonadaceae</taxon>
        <taxon>Marisediminitalea</taxon>
    </lineage>
</organism>
<dbReference type="Gene3D" id="3.10.129.10">
    <property type="entry name" value="Hotdog Thioesterase"/>
    <property type="match status" value="1"/>
</dbReference>
<dbReference type="SUPFAM" id="SSF54637">
    <property type="entry name" value="Thioesterase/thiol ester dehydrase-isomerase"/>
    <property type="match status" value="1"/>
</dbReference>
<dbReference type="CDD" id="cd00586">
    <property type="entry name" value="4HBT"/>
    <property type="match status" value="1"/>
</dbReference>
<dbReference type="GO" id="GO:0047617">
    <property type="term" value="F:fatty acyl-CoA hydrolase activity"/>
    <property type="evidence" value="ECO:0007669"/>
    <property type="project" value="TreeGrafter"/>
</dbReference>
<comment type="similarity">
    <text evidence="1">Belongs to the 4-hydroxybenzoyl-CoA thioesterase family.</text>
</comment>
<evidence type="ECO:0000313" key="4">
    <source>
        <dbReference type="Proteomes" id="UP000184520"/>
    </source>
</evidence>
<proteinExistence type="inferred from homology"/>
<sequence>MFEMTTNVRFSETDGAGHVGNTVMVVWFEEARTPLFEMFTPTLALDSWPLILASYQVDFHAQIFYGEPVTIKTWVKRIGNSSFEAYQEAWQSGKRCNSGTTTMVHYNYETQKTAAIPDNIRAALSEHLLPEDHE</sequence>
<evidence type="ECO:0000256" key="1">
    <source>
        <dbReference type="ARBA" id="ARBA00005953"/>
    </source>
</evidence>
<protein>
    <submittedName>
        <fullName evidence="3">Acyl-CoA thioester hydrolase</fullName>
    </submittedName>
</protein>
<accession>A0A1M5EPV5</accession>
<evidence type="ECO:0000256" key="2">
    <source>
        <dbReference type="ARBA" id="ARBA00022801"/>
    </source>
</evidence>
<dbReference type="InterPro" id="IPR050563">
    <property type="entry name" value="4-hydroxybenzoyl-CoA_TE"/>
</dbReference>
<dbReference type="RefSeq" id="WP_073317266.1">
    <property type="nucleotide sequence ID" value="NZ_FQWD01000001.1"/>
</dbReference>
<dbReference type="OrthoDB" id="9799036at2"/>
<gene>
    <name evidence="3" type="ORF">SAMN05216361_0488</name>
</gene>